<organism evidence="1 2">
    <name type="scientific">Symbiodinium necroappetens</name>
    <dbReference type="NCBI Taxonomy" id="1628268"/>
    <lineage>
        <taxon>Eukaryota</taxon>
        <taxon>Sar</taxon>
        <taxon>Alveolata</taxon>
        <taxon>Dinophyceae</taxon>
        <taxon>Suessiales</taxon>
        <taxon>Symbiodiniaceae</taxon>
        <taxon>Symbiodinium</taxon>
    </lineage>
</organism>
<accession>A0A812LEK3</accession>
<reference evidence="1" key="1">
    <citation type="submission" date="2021-02" db="EMBL/GenBank/DDBJ databases">
        <authorList>
            <person name="Dougan E. K."/>
            <person name="Rhodes N."/>
            <person name="Thang M."/>
            <person name="Chan C."/>
        </authorList>
    </citation>
    <scope>NUCLEOTIDE SEQUENCE</scope>
</reference>
<gene>
    <name evidence="1" type="ORF">SNEC2469_LOCUS4546</name>
</gene>
<dbReference type="OrthoDB" id="425759at2759"/>
<dbReference type="AlphaFoldDB" id="A0A812LEK3"/>
<dbReference type="EMBL" id="CAJNJA010009082">
    <property type="protein sequence ID" value="CAE7242925.1"/>
    <property type="molecule type" value="Genomic_DNA"/>
</dbReference>
<proteinExistence type="predicted"/>
<comment type="caution">
    <text evidence="1">The sequence shown here is derived from an EMBL/GenBank/DDBJ whole genome shotgun (WGS) entry which is preliminary data.</text>
</comment>
<evidence type="ECO:0000313" key="2">
    <source>
        <dbReference type="Proteomes" id="UP000601435"/>
    </source>
</evidence>
<dbReference type="Proteomes" id="UP000601435">
    <property type="component" value="Unassembled WGS sequence"/>
</dbReference>
<sequence>MKLEDIFVDYLKSGGSWMESTLVVSTSTLKSKELKTNEVFMRYCDLKKRDGAVTAKLIRDEKRLLQDELDKKPKIAGEEPLPYIFAHPDLPGSEDWELIRVFDSATVVASDKRTQEAQLSTGPLELDGQQTRMPAALGYNAAAASGSADPAAAVSVLPQPSGLRTLGSKESLEREAEQLKKMRKQGKGGVAGQVRTKAKQVGDKIAEADDLMTKVTDCEHVSPPLRTGYKDELAMHKAALTEHMEMMQAEDFEKGSEEAVQKAFDDLTEKLKAYSVPISWVRVPMRASITDDTVVMRKLPVILPHELLCYLNVEKIAEGEIDIDAVNTYWQHCKRYTEWAGQHPGADESLGPCVPLWLYGDDIKHSVREKLCAMYLGHVLSKATFSMRSHFPIFIIREAAALSCGFNTIQAYLRPARVVTSWLADFTVELLHEGSGNAGSHFGVYGL</sequence>
<keyword evidence="2" id="KW-1185">Reference proteome</keyword>
<protein>
    <submittedName>
        <fullName evidence="1">Uncharacterized protein</fullName>
    </submittedName>
</protein>
<name>A0A812LEK3_9DINO</name>
<evidence type="ECO:0000313" key="1">
    <source>
        <dbReference type="EMBL" id="CAE7242925.1"/>
    </source>
</evidence>